<dbReference type="EMBL" id="SMJU01000002">
    <property type="protein sequence ID" value="TDB68154.1"/>
    <property type="molecule type" value="Genomic_DNA"/>
</dbReference>
<keyword evidence="11" id="KW-1185">Reference proteome</keyword>
<comment type="caution">
    <text evidence="10">The sequence shown here is derived from an EMBL/GenBank/DDBJ whole genome shotgun (WGS) entry which is preliminary data.</text>
</comment>
<sequence length="631" mass="71620">MKKLFLLFLILGANYPTFAQHNLIPAPFSYESTSAFFMLDAQTKVDVVDENADAKKIADFFVRTFLMGDQAMQFRKVATPSQDNRVIYFQLNKTEQSELGAEGYAIEVSDHAVRLSANRPAGLFYAVQSFRQMLGASYENKEMKMPMVTIQGCKIIDKPRFGWRGLMLDVSRHFFTKEEVKAYIDLMAQYKFNTLHWHLTDDNGWRLEIKSLPKLTEIGAWRVERRGHFNDREDPKEGEPATYGGFYTHEDVREIVQFAAERHVTILPEIDIPGHSMAALAAYPDLSTLKDPKTKVNPGTAFSEWFADGSFKMNIENTLDPSNEKVYDFLDKVFTEVAALFPHPYIHVGGDEAYHGFWEADANCQALMKKKGLKNGHELQGYFIGRVGEILKKKGKKMIGWDEILEGATNKDAAIMSWQGMKQGIEAAKGGQYVVMTPKMFTYLDYIQGDPSLETPIYAALSLKKAYSFDPLPEGVDPKFILGGQGNLWTEQIPTLRHAYYMTYPRAFALIESMWSPADKKNYEDFLRRTEAHFARFDAAERSISKAIYDVIVETNMQNDDLICTLSCDVPGVDIFVTDDNTFPDKFSPKYSGPFVVPTGPVTLKIVTYRNGQPLGRMLSLPRAELIKRAK</sequence>
<evidence type="ECO:0000313" key="11">
    <source>
        <dbReference type="Proteomes" id="UP000295706"/>
    </source>
</evidence>
<dbReference type="Pfam" id="PF00728">
    <property type="entry name" value="Glyco_hydro_20"/>
    <property type="match status" value="1"/>
</dbReference>
<dbReference type="SUPFAM" id="SSF55545">
    <property type="entry name" value="beta-N-acetylhexosaminidase-like domain"/>
    <property type="match status" value="1"/>
</dbReference>
<dbReference type="InterPro" id="IPR026876">
    <property type="entry name" value="Fn3_assoc_repeat"/>
</dbReference>
<keyword evidence="4" id="KW-0378">Hydrolase</keyword>
<feature type="domain" description="Glycoside hydrolase family 20 catalytic" evidence="8">
    <location>
        <begin position="161"/>
        <end position="517"/>
    </location>
</feature>
<dbReference type="PIRSF" id="PIRSF001093">
    <property type="entry name" value="B-hxosamndse_ab_euk"/>
    <property type="match status" value="1"/>
</dbReference>
<evidence type="ECO:0000256" key="6">
    <source>
        <dbReference type="PIRSR" id="PIRSR625705-1"/>
    </source>
</evidence>
<dbReference type="OrthoDB" id="9763537at2"/>
<organism evidence="10 11">
    <name type="scientific">Arundinibacter roseus</name>
    <dbReference type="NCBI Taxonomy" id="2070510"/>
    <lineage>
        <taxon>Bacteria</taxon>
        <taxon>Pseudomonadati</taxon>
        <taxon>Bacteroidota</taxon>
        <taxon>Cytophagia</taxon>
        <taxon>Cytophagales</taxon>
        <taxon>Spirosomataceae</taxon>
        <taxon>Arundinibacter</taxon>
    </lineage>
</organism>
<dbReference type="GO" id="GO:0005975">
    <property type="term" value="P:carbohydrate metabolic process"/>
    <property type="evidence" value="ECO:0007669"/>
    <property type="project" value="InterPro"/>
</dbReference>
<dbReference type="InterPro" id="IPR029018">
    <property type="entry name" value="Hex-like_dom2"/>
</dbReference>
<dbReference type="Pfam" id="PF13287">
    <property type="entry name" value="Fn3_assoc"/>
    <property type="match status" value="1"/>
</dbReference>
<keyword evidence="5" id="KW-0326">Glycosidase</keyword>
<feature type="domain" description="Beta-hexosaminidase bacterial type N-terminal" evidence="9">
    <location>
        <begin position="21"/>
        <end position="151"/>
    </location>
</feature>
<dbReference type="Gene3D" id="3.30.379.10">
    <property type="entry name" value="Chitobiase/beta-hexosaminidase domain 2-like"/>
    <property type="match status" value="1"/>
</dbReference>
<comment type="similarity">
    <text evidence="2">Belongs to the glycosyl hydrolase 20 family.</text>
</comment>
<feature type="signal peptide" evidence="7">
    <location>
        <begin position="1"/>
        <end position="19"/>
    </location>
</feature>
<dbReference type="InterPro" id="IPR015882">
    <property type="entry name" value="HEX_bac_N"/>
</dbReference>
<reference evidence="10 11" key="1">
    <citation type="submission" date="2019-02" db="EMBL/GenBank/DDBJ databases">
        <title>Arundinibacter roseus gen. nov., sp. nov., a new member of the family Cytophagaceae.</title>
        <authorList>
            <person name="Szuroczki S."/>
            <person name="Khayer B."/>
            <person name="Sproer C."/>
            <person name="Toumi M."/>
            <person name="Szabo A."/>
            <person name="Felfoldi T."/>
            <person name="Schumann P."/>
            <person name="Toth E."/>
        </authorList>
    </citation>
    <scope>NUCLEOTIDE SEQUENCE [LARGE SCALE GENOMIC DNA]</scope>
    <source>
        <strain evidence="10 11">DMA-k-7a</strain>
    </source>
</reference>
<evidence type="ECO:0000256" key="4">
    <source>
        <dbReference type="ARBA" id="ARBA00022801"/>
    </source>
</evidence>
<protein>
    <recommendedName>
        <fullName evidence="3">beta-N-acetylhexosaminidase</fullName>
        <ecNumber evidence="3">3.2.1.52</ecNumber>
    </recommendedName>
</protein>
<evidence type="ECO:0000256" key="7">
    <source>
        <dbReference type="SAM" id="SignalP"/>
    </source>
</evidence>
<dbReference type="Gene3D" id="3.20.20.80">
    <property type="entry name" value="Glycosidases"/>
    <property type="match status" value="1"/>
</dbReference>
<keyword evidence="7" id="KW-0732">Signal</keyword>
<dbReference type="SUPFAM" id="SSF51445">
    <property type="entry name" value="(Trans)glycosidases"/>
    <property type="match status" value="1"/>
</dbReference>
<dbReference type="PANTHER" id="PTHR22600">
    <property type="entry name" value="BETA-HEXOSAMINIDASE"/>
    <property type="match status" value="1"/>
</dbReference>
<dbReference type="GO" id="GO:0004563">
    <property type="term" value="F:beta-N-acetylhexosaminidase activity"/>
    <property type="evidence" value="ECO:0007669"/>
    <property type="project" value="UniProtKB-EC"/>
</dbReference>
<accession>A0A4R4KIT7</accession>
<evidence type="ECO:0000259" key="9">
    <source>
        <dbReference type="Pfam" id="PF02838"/>
    </source>
</evidence>
<dbReference type="PANTHER" id="PTHR22600:SF57">
    <property type="entry name" value="BETA-N-ACETYLHEXOSAMINIDASE"/>
    <property type="match status" value="1"/>
</dbReference>
<dbReference type="InterPro" id="IPR015883">
    <property type="entry name" value="Glyco_hydro_20_cat"/>
</dbReference>
<name>A0A4R4KIT7_9BACT</name>
<dbReference type="EC" id="3.2.1.52" evidence="3"/>
<proteinExistence type="inferred from homology"/>
<dbReference type="PRINTS" id="PR00738">
    <property type="entry name" value="GLHYDRLASE20"/>
</dbReference>
<evidence type="ECO:0000256" key="1">
    <source>
        <dbReference type="ARBA" id="ARBA00001231"/>
    </source>
</evidence>
<feature type="active site" description="Proton donor" evidence="6">
    <location>
        <position position="352"/>
    </location>
</feature>
<dbReference type="Proteomes" id="UP000295706">
    <property type="component" value="Unassembled WGS sequence"/>
</dbReference>
<dbReference type="Pfam" id="PF02838">
    <property type="entry name" value="Glyco_hydro_20b"/>
    <property type="match status" value="1"/>
</dbReference>
<dbReference type="InterPro" id="IPR017853">
    <property type="entry name" value="GH"/>
</dbReference>
<dbReference type="InterPro" id="IPR025705">
    <property type="entry name" value="Beta_hexosaminidase_sua/sub"/>
</dbReference>
<gene>
    <name evidence="10" type="ORF">EZE20_04315</name>
</gene>
<comment type="catalytic activity">
    <reaction evidence="1">
        <text>Hydrolysis of terminal non-reducing N-acetyl-D-hexosamine residues in N-acetyl-beta-D-hexosaminides.</text>
        <dbReference type="EC" id="3.2.1.52"/>
    </reaction>
</comment>
<evidence type="ECO:0000256" key="5">
    <source>
        <dbReference type="ARBA" id="ARBA00023295"/>
    </source>
</evidence>
<evidence type="ECO:0000259" key="8">
    <source>
        <dbReference type="Pfam" id="PF00728"/>
    </source>
</evidence>
<dbReference type="CDD" id="cd06563">
    <property type="entry name" value="GH20_chitobiase-like"/>
    <property type="match status" value="1"/>
</dbReference>
<dbReference type="AlphaFoldDB" id="A0A4R4KIT7"/>
<dbReference type="GO" id="GO:0030203">
    <property type="term" value="P:glycosaminoglycan metabolic process"/>
    <property type="evidence" value="ECO:0007669"/>
    <property type="project" value="TreeGrafter"/>
</dbReference>
<evidence type="ECO:0000256" key="3">
    <source>
        <dbReference type="ARBA" id="ARBA00012663"/>
    </source>
</evidence>
<dbReference type="GO" id="GO:0016020">
    <property type="term" value="C:membrane"/>
    <property type="evidence" value="ECO:0007669"/>
    <property type="project" value="TreeGrafter"/>
</dbReference>
<dbReference type="RefSeq" id="WP_132114848.1">
    <property type="nucleotide sequence ID" value="NZ_SMJU01000002.1"/>
</dbReference>
<evidence type="ECO:0000256" key="2">
    <source>
        <dbReference type="ARBA" id="ARBA00006285"/>
    </source>
</evidence>
<evidence type="ECO:0000313" key="10">
    <source>
        <dbReference type="EMBL" id="TDB68154.1"/>
    </source>
</evidence>
<feature type="chain" id="PRO_5021026421" description="beta-N-acetylhexosaminidase" evidence="7">
    <location>
        <begin position="20"/>
        <end position="631"/>
    </location>
</feature>